<feature type="compositionally biased region" description="Polar residues" evidence="1">
    <location>
        <begin position="9"/>
        <end position="23"/>
    </location>
</feature>
<feature type="transmembrane region" description="Helical" evidence="2">
    <location>
        <begin position="74"/>
        <end position="99"/>
    </location>
</feature>
<evidence type="ECO:0000313" key="3">
    <source>
        <dbReference type="EMBL" id="GJE90001.1"/>
    </source>
</evidence>
<protein>
    <submittedName>
        <fullName evidence="3">Uncharacterized protein</fullName>
    </submittedName>
</protein>
<evidence type="ECO:0000313" key="4">
    <source>
        <dbReference type="Proteomes" id="UP000703269"/>
    </source>
</evidence>
<dbReference type="EMBL" id="BPQB01000015">
    <property type="protein sequence ID" value="GJE90001.1"/>
    <property type="molecule type" value="Genomic_DNA"/>
</dbReference>
<feature type="region of interest" description="Disordered" evidence="1">
    <location>
        <begin position="1"/>
        <end position="23"/>
    </location>
</feature>
<sequence>MEAYDRPVSLQTGTCESGRSMPSKQSLTICFPDASSTPTSSPALGTGSEGRPLCVRLEYHPRPHGAVVRMRQIILARAVVLEFIYLLIDPLWHVCRYYLTRPGRRPRIRIPV</sequence>
<gene>
    <name evidence="3" type="ORF">PsYK624_061210</name>
</gene>
<evidence type="ECO:0000256" key="2">
    <source>
        <dbReference type="SAM" id="Phobius"/>
    </source>
</evidence>
<organism evidence="3 4">
    <name type="scientific">Phanerochaete sordida</name>
    <dbReference type="NCBI Taxonomy" id="48140"/>
    <lineage>
        <taxon>Eukaryota</taxon>
        <taxon>Fungi</taxon>
        <taxon>Dikarya</taxon>
        <taxon>Basidiomycota</taxon>
        <taxon>Agaricomycotina</taxon>
        <taxon>Agaricomycetes</taxon>
        <taxon>Polyporales</taxon>
        <taxon>Phanerochaetaceae</taxon>
        <taxon>Phanerochaete</taxon>
    </lineage>
</organism>
<evidence type="ECO:0000256" key="1">
    <source>
        <dbReference type="SAM" id="MobiDB-lite"/>
    </source>
</evidence>
<comment type="caution">
    <text evidence="3">The sequence shown here is derived from an EMBL/GenBank/DDBJ whole genome shotgun (WGS) entry which is preliminary data.</text>
</comment>
<accession>A0A9P3G858</accession>
<dbReference type="AlphaFoldDB" id="A0A9P3G858"/>
<dbReference type="Proteomes" id="UP000703269">
    <property type="component" value="Unassembled WGS sequence"/>
</dbReference>
<keyword evidence="4" id="KW-1185">Reference proteome</keyword>
<reference evidence="3 4" key="1">
    <citation type="submission" date="2021-08" db="EMBL/GenBank/DDBJ databases">
        <title>Draft Genome Sequence of Phanerochaete sordida strain YK-624.</title>
        <authorList>
            <person name="Mori T."/>
            <person name="Dohra H."/>
            <person name="Suzuki T."/>
            <person name="Kawagishi H."/>
            <person name="Hirai H."/>
        </authorList>
    </citation>
    <scope>NUCLEOTIDE SEQUENCE [LARGE SCALE GENOMIC DNA]</scope>
    <source>
        <strain evidence="3 4">YK-624</strain>
    </source>
</reference>
<keyword evidence="2" id="KW-1133">Transmembrane helix</keyword>
<keyword evidence="2" id="KW-0812">Transmembrane</keyword>
<name>A0A9P3G858_9APHY</name>
<keyword evidence="2" id="KW-0472">Membrane</keyword>
<proteinExistence type="predicted"/>